<reference evidence="3" key="1">
    <citation type="journal article" date="2022" name="Int. J. Mol. Sci.">
        <title>Draft Genome of Tanacetum Coccineum: Genomic Comparison of Closely Related Tanacetum-Family Plants.</title>
        <authorList>
            <person name="Yamashiro T."/>
            <person name="Shiraishi A."/>
            <person name="Nakayama K."/>
            <person name="Satake H."/>
        </authorList>
    </citation>
    <scope>NUCLEOTIDE SEQUENCE</scope>
</reference>
<feature type="coiled-coil region" evidence="1">
    <location>
        <begin position="706"/>
        <end position="733"/>
    </location>
</feature>
<organism evidence="3 4">
    <name type="scientific">Tanacetum coccineum</name>
    <dbReference type="NCBI Taxonomy" id="301880"/>
    <lineage>
        <taxon>Eukaryota</taxon>
        <taxon>Viridiplantae</taxon>
        <taxon>Streptophyta</taxon>
        <taxon>Embryophyta</taxon>
        <taxon>Tracheophyta</taxon>
        <taxon>Spermatophyta</taxon>
        <taxon>Magnoliopsida</taxon>
        <taxon>eudicotyledons</taxon>
        <taxon>Gunneridae</taxon>
        <taxon>Pentapetalae</taxon>
        <taxon>asterids</taxon>
        <taxon>campanulids</taxon>
        <taxon>Asterales</taxon>
        <taxon>Asteraceae</taxon>
        <taxon>Asteroideae</taxon>
        <taxon>Anthemideae</taxon>
        <taxon>Anthemidinae</taxon>
        <taxon>Tanacetum</taxon>
    </lineage>
</organism>
<feature type="compositionally biased region" description="Polar residues" evidence="2">
    <location>
        <begin position="655"/>
        <end position="665"/>
    </location>
</feature>
<dbReference type="EMBL" id="BQNB010016312">
    <property type="protein sequence ID" value="GJT50342.1"/>
    <property type="molecule type" value="Genomic_DNA"/>
</dbReference>
<keyword evidence="4" id="KW-1185">Reference proteome</keyword>
<evidence type="ECO:0000256" key="2">
    <source>
        <dbReference type="SAM" id="MobiDB-lite"/>
    </source>
</evidence>
<evidence type="ECO:0008006" key="5">
    <source>
        <dbReference type="Google" id="ProtNLM"/>
    </source>
</evidence>
<feature type="region of interest" description="Disordered" evidence="2">
    <location>
        <begin position="883"/>
        <end position="932"/>
    </location>
</feature>
<comment type="caution">
    <text evidence="3">The sequence shown here is derived from an EMBL/GenBank/DDBJ whole genome shotgun (WGS) entry which is preliminary data.</text>
</comment>
<keyword evidence="1" id="KW-0175">Coiled coil</keyword>
<feature type="region of interest" description="Disordered" evidence="2">
    <location>
        <begin position="1027"/>
        <end position="1057"/>
    </location>
</feature>
<gene>
    <name evidence="3" type="ORF">Tco_0976499</name>
</gene>
<dbReference type="Proteomes" id="UP001151760">
    <property type="component" value="Unassembled WGS sequence"/>
</dbReference>
<protein>
    <recommendedName>
        <fullName evidence="5">Synaptobrevin, longin-like domain protein</fullName>
    </recommendedName>
</protein>
<feature type="region of interest" description="Disordered" evidence="2">
    <location>
        <begin position="640"/>
        <end position="665"/>
    </location>
</feature>
<feature type="compositionally biased region" description="Basic residues" evidence="2">
    <location>
        <begin position="641"/>
        <end position="650"/>
    </location>
</feature>
<name>A0ABQ5EHP8_9ASTR</name>
<accession>A0ABQ5EHP8</accession>
<proteinExistence type="predicted"/>
<reference evidence="3" key="2">
    <citation type="submission" date="2022-01" db="EMBL/GenBank/DDBJ databases">
        <authorList>
            <person name="Yamashiro T."/>
            <person name="Shiraishi A."/>
            <person name="Satake H."/>
            <person name="Nakayama K."/>
        </authorList>
    </citation>
    <scope>NUCLEOTIDE SEQUENCE</scope>
</reference>
<evidence type="ECO:0000256" key="1">
    <source>
        <dbReference type="SAM" id="Coils"/>
    </source>
</evidence>
<evidence type="ECO:0000313" key="3">
    <source>
        <dbReference type="EMBL" id="GJT50342.1"/>
    </source>
</evidence>
<evidence type="ECO:0000313" key="4">
    <source>
        <dbReference type="Proteomes" id="UP001151760"/>
    </source>
</evidence>
<sequence length="1181" mass="133432">MLIGFKSLIRSLEIREWKVCISQEDVNQKFLRSLSPESNTHTIVWRNKPKIEILSLDNLYNNLKIYEPEVKRTSSSNTNTQNIAFVSSNSTNSTNGAVNTTHDATTAGTQATAINSTKIDNLSDAVICAFFMAMLTIRARRFLKNTRRKLSMNGTETIGFDKSKNTRRVVPVETTTSNALVSYDGCGYDWSDQAEEGPTNFALMTYSSTSSNSKVSTNSNCSSFCLKNVKIIKEQNEQLLKDLRTSKLNAITYQTCLESVEARLLVYKKNKSVYEEDIKIVDKCKTGLGYNAIPPPYTGNFMPPKLDLSFSGLEEVVNEPIVSEPTVKKPVVETSEAKASTNKPKIVRKNFGPPLIEDWIPDSKDEPESKPKIEKKIVKPSFAKIEFVKSKEQGNPQQDLEDKEEKLFGIELELMLLMLLGINLQLLVEVNAVEVNPAIYTSCIEQFWATAKTKTVNGEVQLQALVDGKKVIITESTIRRDLYVEDAEGTDCLPNATIFEEIARIGYEKLSQNLTFYKVFFSPQWKFLIHTILQCLSAKTTAWNEFISTMASAIICLATNQKFNFSKYIFDSMVKNLDNVNKFLIYPRFVQVFLEQQVGDMSNHNGIYIVASHTKMIFANMKREGKGFSGRVTPLFPTMMKKQKPRKPKRKDTEVSQPSGPTTNVAYKDVNEENVSKHFNDPLLSGEDSMQLKELMDFCTKLQQRVFDLENTKNAQAQEIASLKKRVKKLEQKKQSRIYGLKRLYKIGSARKVESFEDEGLGEEDASKQGRKIHDIDADEGVTLVDETQERINDEEMFDTGVFDDEEVFAGQNVAEKEVSTADLVTTVGKVVTTTSVDVSAAATTVSAATTTIATTTIIDDVITLAQALSELKSAKPLTQGISFREPSEARTTTTTTTTPVASKSPQDKGKGIMVEDPVLKKKKKKGLPEKKAKQIEEANTAWDDVQAKIKADYQLAQRLQAEEQEQLTDAEKVRLFCEFLDQRRKFFAAKRAEEKRNIPPIRAQQRTIMCTYLKNMDDMDTEFMKGSKTRAEGSSKRVGDELEHEAAKKQKKDDDQEAAKMKELMKVVPDEEEVVIDAIPLATKPSSVVDYKIIKEGKIGYFQIIRADGSSKRYSTFIQMLRSFDKEYLETLWKLVKAKHGSTRPEEGYERVIWGDLKTMFEPDVEDEVWKMQQMYMVLS</sequence>